<proteinExistence type="predicted"/>
<dbReference type="EMBL" id="AWWV01006562">
    <property type="protein sequence ID" value="OMP00925.1"/>
    <property type="molecule type" value="Genomic_DNA"/>
</dbReference>
<evidence type="ECO:0000313" key="3">
    <source>
        <dbReference type="EMBL" id="OMP00927.1"/>
    </source>
</evidence>
<dbReference type="Gramene" id="OMP00927">
    <property type="protein sequence ID" value="OMP00927"/>
    <property type="gene ID" value="CCACVL1_03242"/>
</dbReference>
<evidence type="ECO:0000313" key="4">
    <source>
        <dbReference type="EMBL" id="OMP02140.1"/>
    </source>
</evidence>
<dbReference type="AlphaFoldDB" id="A0A1R3K183"/>
<accession>A0A1R3K183</accession>
<comment type="caution">
    <text evidence="1">The sequence shown here is derived from an EMBL/GenBank/DDBJ whole genome shotgun (WGS) entry which is preliminary data.</text>
</comment>
<dbReference type="Gramene" id="OMP00925">
    <property type="protein sequence ID" value="OMP00925"/>
    <property type="gene ID" value="CCACVL1_03245"/>
</dbReference>
<dbReference type="Gramene" id="OMP02140">
    <property type="protein sequence ID" value="OMP02140"/>
    <property type="gene ID" value="CCACVL1_02914"/>
</dbReference>
<evidence type="ECO:0000313" key="2">
    <source>
        <dbReference type="EMBL" id="OMP00925.1"/>
    </source>
</evidence>
<feature type="non-terminal residue" evidence="1">
    <location>
        <position position="1"/>
    </location>
</feature>
<name>A0A1R3K183_COCAP</name>
<protein>
    <submittedName>
        <fullName evidence="1">Uncharacterized protein</fullName>
    </submittedName>
</protein>
<dbReference type="EMBL" id="AWWV01006298">
    <property type="protein sequence ID" value="OMP02140.1"/>
    <property type="molecule type" value="Genomic_DNA"/>
</dbReference>
<evidence type="ECO:0000313" key="5">
    <source>
        <dbReference type="Proteomes" id="UP000188268"/>
    </source>
</evidence>
<dbReference type="EMBL" id="AWWV01006580">
    <property type="protein sequence ID" value="OMP00860.1"/>
    <property type="molecule type" value="Genomic_DNA"/>
</dbReference>
<dbReference type="Proteomes" id="UP000188268">
    <property type="component" value="Unassembled WGS sequence"/>
</dbReference>
<keyword evidence="5" id="KW-1185">Reference proteome</keyword>
<dbReference type="Gramene" id="OMP00860">
    <property type="protein sequence ID" value="OMP00860"/>
    <property type="gene ID" value="CCACVL1_03274"/>
</dbReference>
<dbReference type="EMBL" id="AWWV01006561">
    <property type="protein sequence ID" value="OMP00927.1"/>
    <property type="molecule type" value="Genomic_DNA"/>
</dbReference>
<reference evidence="1 5" key="1">
    <citation type="submission" date="2013-09" db="EMBL/GenBank/DDBJ databases">
        <title>Corchorus capsularis genome sequencing.</title>
        <authorList>
            <person name="Alam M."/>
            <person name="Haque M.S."/>
            <person name="Islam M.S."/>
            <person name="Emdad E.M."/>
            <person name="Islam M.M."/>
            <person name="Ahmed B."/>
            <person name="Halim A."/>
            <person name="Hossen Q.M.M."/>
            <person name="Hossain M.Z."/>
            <person name="Ahmed R."/>
            <person name="Khan M.M."/>
            <person name="Islam R."/>
            <person name="Rashid M.M."/>
            <person name="Khan S.A."/>
            <person name="Rahman M.S."/>
            <person name="Alam M."/>
        </authorList>
    </citation>
    <scope>NUCLEOTIDE SEQUENCE [LARGE SCALE GENOMIC DNA]</scope>
    <source>
        <strain evidence="5">cv. CVL-1</strain>
        <tissue evidence="1">Whole seedling</tissue>
    </source>
</reference>
<evidence type="ECO:0000313" key="1">
    <source>
        <dbReference type="EMBL" id="OMP00860.1"/>
    </source>
</evidence>
<organism evidence="1 5">
    <name type="scientific">Corchorus capsularis</name>
    <name type="common">Jute</name>
    <dbReference type="NCBI Taxonomy" id="210143"/>
    <lineage>
        <taxon>Eukaryota</taxon>
        <taxon>Viridiplantae</taxon>
        <taxon>Streptophyta</taxon>
        <taxon>Embryophyta</taxon>
        <taxon>Tracheophyta</taxon>
        <taxon>Spermatophyta</taxon>
        <taxon>Magnoliopsida</taxon>
        <taxon>eudicotyledons</taxon>
        <taxon>Gunneridae</taxon>
        <taxon>Pentapetalae</taxon>
        <taxon>rosids</taxon>
        <taxon>malvids</taxon>
        <taxon>Malvales</taxon>
        <taxon>Malvaceae</taxon>
        <taxon>Grewioideae</taxon>
        <taxon>Apeibeae</taxon>
        <taxon>Corchorus</taxon>
    </lineage>
</organism>
<gene>
    <name evidence="4" type="ORF">CCACVL1_02914</name>
    <name evidence="3" type="ORF">CCACVL1_03242</name>
    <name evidence="2" type="ORF">CCACVL1_03245</name>
    <name evidence="1" type="ORF">CCACVL1_03274</name>
</gene>
<sequence length="27" mass="3202">ILKPYTKVTQSSSKVYFTYKLFFTSHS</sequence>